<reference evidence="1 2" key="1">
    <citation type="journal article" date="2016" name="Nat. Commun.">
        <title>Thousands of microbial genomes shed light on interconnected biogeochemical processes in an aquifer system.</title>
        <authorList>
            <person name="Anantharaman K."/>
            <person name="Brown C.T."/>
            <person name="Hug L.A."/>
            <person name="Sharon I."/>
            <person name="Castelle C.J."/>
            <person name="Probst A.J."/>
            <person name="Thomas B.C."/>
            <person name="Singh A."/>
            <person name="Wilkins M.J."/>
            <person name="Karaoz U."/>
            <person name="Brodie E.L."/>
            <person name="Williams K.H."/>
            <person name="Hubbard S.S."/>
            <person name="Banfield J.F."/>
        </authorList>
    </citation>
    <scope>NUCLEOTIDE SEQUENCE [LARGE SCALE GENOMIC DNA]</scope>
</reference>
<dbReference type="STRING" id="1802579.A2310_05530"/>
<evidence type="ECO:0000313" key="2">
    <source>
        <dbReference type="Proteomes" id="UP000178417"/>
    </source>
</evidence>
<evidence type="ECO:0000313" key="1">
    <source>
        <dbReference type="EMBL" id="OGC23989.1"/>
    </source>
</evidence>
<sequence>MFSMKITARPYTTPGVKVRGDICLSGNTSGTNVPPLKATVLGNISEGASSVVTEREALDEFIKTDCQLAELSNPVGEDITTIGRQVVSCGILLKQAGHMPNDFFGRNRPLQLIGLPDSHRALTYEVIFAKQGDYGFETDKRFVFPVNLFGTFMSTLKDRVKHSTWSIAEEISVALCCNEIPDRVDTVLFWLKFPWNRQS</sequence>
<gene>
    <name evidence="1" type="ORF">A2310_05530</name>
</gene>
<dbReference type="AlphaFoldDB" id="A0A1F4SU77"/>
<protein>
    <submittedName>
        <fullName evidence="1">Uncharacterized protein</fullName>
    </submittedName>
</protein>
<dbReference type="EMBL" id="MEUB01000013">
    <property type="protein sequence ID" value="OGC23989.1"/>
    <property type="molecule type" value="Genomic_DNA"/>
</dbReference>
<proteinExistence type="predicted"/>
<comment type="caution">
    <text evidence="1">The sequence shown here is derived from an EMBL/GenBank/DDBJ whole genome shotgun (WGS) entry which is preliminary data.</text>
</comment>
<dbReference type="Proteomes" id="UP000178417">
    <property type="component" value="Unassembled WGS sequence"/>
</dbReference>
<organism evidence="1 2">
    <name type="scientific">candidate division WOR-1 bacterium RIFOXYB2_FULL_37_13</name>
    <dbReference type="NCBI Taxonomy" id="1802579"/>
    <lineage>
        <taxon>Bacteria</taxon>
        <taxon>Bacillati</taxon>
        <taxon>Saganbacteria</taxon>
    </lineage>
</organism>
<name>A0A1F4SU77_UNCSA</name>
<accession>A0A1F4SU77</accession>